<organism evidence="2">
    <name type="scientific">Proboscia inermis</name>
    <dbReference type="NCBI Taxonomy" id="420281"/>
    <lineage>
        <taxon>Eukaryota</taxon>
        <taxon>Sar</taxon>
        <taxon>Stramenopiles</taxon>
        <taxon>Ochrophyta</taxon>
        <taxon>Bacillariophyta</taxon>
        <taxon>Coscinodiscophyceae</taxon>
        <taxon>Rhizosoleniophycidae</taxon>
        <taxon>Rhizosoleniales</taxon>
        <taxon>Rhizosoleniaceae</taxon>
        <taxon>Proboscia</taxon>
    </lineage>
</organism>
<keyword evidence="1" id="KW-1133">Transmembrane helix</keyword>
<feature type="transmembrane region" description="Helical" evidence="1">
    <location>
        <begin position="14"/>
        <end position="33"/>
    </location>
</feature>
<sequence>MCAASSHANAIGQAFFRSALSSLSVSCFFISFVEAMDSSYFRHFGPSVQFFANRNKQLDNPWNSKYRWDYCFLRVHLHRKCMSCPFASIFHAHLDFSSTIR</sequence>
<protein>
    <submittedName>
        <fullName evidence="2">Uncharacterized protein</fullName>
    </submittedName>
</protein>
<keyword evidence="1" id="KW-0812">Transmembrane</keyword>
<evidence type="ECO:0000256" key="1">
    <source>
        <dbReference type="SAM" id="Phobius"/>
    </source>
</evidence>
<proteinExistence type="predicted"/>
<name>A0A7S0GDS9_9STRA</name>
<accession>A0A7S0GDS9</accession>
<keyword evidence="1" id="KW-0472">Membrane</keyword>
<reference evidence="2" key="1">
    <citation type="submission" date="2021-01" db="EMBL/GenBank/DDBJ databases">
        <authorList>
            <person name="Corre E."/>
            <person name="Pelletier E."/>
            <person name="Niang G."/>
            <person name="Scheremetjew M."/>
            <person name="Finn R."/>
            <person name="Kale V."/>
            <person name="Holt S."/>
            <person name="Cochrane G."/>
            <person name="Meng A."/>
            <person name="Brown T."/>
            <person name="Cohen L."/>
        </authorList>
    </citation>
    <scope>NUCLEOTIDE SEQUENCE</scope>
    <source>
        <strain evidence="2">CCAP1064/1</strain>
    </source>
</reference>
<dbReference type="AlphaFoldDB" id="A0A7S0GDS9"/>
<dbReference type="EMBL" id="HBEL01014684">
    <property type="protein sequence ID" value="CAD8410900.1"/>
    <property type="molecule type" value="Transcribed_RNA"/>
</dbReference>
<gene>
    <name evidence="2" type="ORF">PINE0816_LOCUS7023</name>
</gene>
<evidence type="ECO:0000313" key="2">
    <source>
        <dbReference type="EMBL" id="CAD8410900.1"/>
    </source>
</evidence>